<accession>A0ABU7VMD3</accession>
<keyword evidence="1" id="KW-1133">Transmembrane helix</keyword>
<evidence type="ECO:0000313" key="4">
    <source>
        <dbReference type="Proteomes" id="UP001306950"/>
    </source>
</evidence>
<comment type="caution">
    <text evidence="3">The sequence shown here is derived from an EMBL/GenBank/DDBJ whole genome shotgun (WGS) entry which is preliminary data.</text>
</comment>
<feature type="transmembrane region" description="Helical" evidence="1">
    <location>
        <begin position="311"/>
        <end position="330"/>
    </location>
</feature>
<dbReference type="Proteomes" id="UP001306950">
    <property type="component" value="Unassembled WGS sequence"/>
</dbReference>
<sequence>MPTMSTALQLYDGMSNAVQVYDKTMRMVQSYYKQLDSVSTGMHTSITPSVKAYKELSNVQNKVIASETNIAEKTKEADKAQSNFGAKIKQMGIDIPAAYNKAKSAIQQLKPAMDFSDAYVNTFYQLDKVNDNLQTTDQLHNKVFAAAQRSRGDYMSMANSVAEMGKAAPNAFKSNDELIAFQELLQKSYRIDGASEADQQSATGQLTQVMAAGQFQGSDFSSMMEYAPVLADAVSRYTGMSKTELQSLSDSGALSSDVIKNAMFAATDEINGKFSEVPKTFSDHFTNLKNTAIQNLDPIISKVSEILNSPAVGMFMSVLGAALDSVFSLFDPLISGAEQFIAVITDNLPLMAGLLTTIAAVIIPQMIIGLWNMVEPLLIQVGQWMLINWPILLIAGLIGLLVGALLYFGVSAQEIVGTVVAVFFGLYAHIYNIFALVYNLLVSFVEFWINLFIDPVYAIKKLIYDLAMTFGNYIYNMLRAAEDFAGGFMKAIVAAINGVLKGIDWLLEKINNVFGTNYSVKGQFLDETNSHAISDNFKSMMDSWEAPVSDKNVVSLERMEYKVISDFSNKGYDVGVNGYNSLANYKDQSQNPSDLLDASSSPFTAGPNAASAFDSGGQMSGLPGNIPNVGRVNEIGSVEEEVEISSEDLKMMRELAEMKSIQNFVSLTPTVQVTTGPVSNEANIDMIVARIEQTLEEEIASSAAGVYA</sequence>
<name>A0ABU7VMD3_9BACL</name>
<dbReference type="Pfam" id="PF20155">
    <property type="entry name" value="TMP_3"/>
    <property type="match status" value="1"/>
</dbReference>
<dbReference type="RefSeq" id="WP_331845126.1">
    <property type="nucleotide sequence ID" value="NZ_JAZHPZ010000001.1"/>
</dbReference>
<evidence type="ECO:0000259" key="2">
    <source>
        <dbReference type="Pfam" id="PF20155"/>
    </source>
</evidence>
<keyword evidence="1" id="KW-0472">Membrane</keyword>
<keyword evidence="1" id="KW-0812">Transmembrane</keyword>
<feature type="domain" description="Tape measure protein N-terminal" evidence="2">
    <location>
        <begin position="113"/>
        <end position="295"/>
    </location>
</feature>
<gene>
    <name evidence="3" type="ORF">V3851_03735</name>
</gene>
<organism evidence="3 4">
    <name type="scientific">Paenibacillus haidiansis</name>
    <dbReference type="NCBI Taxonomy" id="1574488"/>
    <lineage>
        <taxon>Bacteria</taxon>
        <taxon>Bacillati</taxon>
        <taxon>Bacillota</taxon>
        <taxon>Bacilli</taxon>
        <taxon>Bacillales</taxon>
        <taxon>Paenibacillaceae</taxon>
        <taxon>Paenibacillus</taxon>
    </lineage>
</organism>
<feature type="transmembrane region" description="Helical" evidence="1">
    <location>
        <begin position="386"/>
        <end position="410"/>
    </location>
</feature>
<evidence type="ECO:0000256" key="1">
    <source>
        <dbReference type="SAM" id="Phobius"/>
    </source>
</evidence>
<protein>
    <submittedName>
        <fullName evidence="3">Tape measure protein</fullName>
    </submittedName>
</protein>
<dbReference type="InterPro" id="IPR013491">
    <property type="entry name" value="Tape_meas_N"/>
</dbReference>
<keyword evidence="4" id="KW-1185">Reference proteome</keyword>
<reference evidence="3 4" key="1">
    <citation type="submission" date="2024-02" db="EMBL/GenBank/DDBJ databases">
        <title>A nitrogen-fixing paenibacillus bacterium.</title>
        <authorList>
            <person name="Zhang W.L."/>
            <person name="Chen S.F."/>
        </authorList>
    </citation>
    <scope>NUCLEOTIDE SEQUENCE [LARGE SCALE GENOMIC DNA]</scope>
    <source>
        <strain evidence="3 4">M1</strain>
    </source>
</reference>
<proteinExistence type="predicted"/>
<feature type="transmembrane region" description="Helical" evidence="1">
    <location>
        <begin position="350"/>
        <end position="374"/>
    </location>
</feature>
<dbReference type="NCBIfam" id="TIGR02675">
    <property type="entry name" value="tape_meas_nterm"/>
    <property type="match status" value="1"/>
</dbReference>
<dbReference type="EMBL" id="JAZHPZ010000001">
    <property type="protein sequence ID" value="MEF2964931.1"/>
    <property type="molecule type" value="Genomic_DNA"/>
</dbReference>
<evidence type="ECO:0000313" key="3">
    <source>
        <dbReference type="EMBL" id="MEF2964931.1"/>
    </source>
</evidence>